<dbReference type="EMBL" id="VBPB01000050">
    <property type="protein sequence ID" value="TMQ73691.1"/>
    <property type="molecule type" value="Genomic_DNA"/>
</dbReference>
<name>A0A538UCQ3_UNCEI</name>
<dbReference type="GO" id="GO:0008168">
    <property type="term" value="F:methyltransferase activity"/>
    <property type="evidence" value="ECO:0007669"/>
    <property type="project" value="UniProtKB-KW"/>
</dbReference>
<dbReference type="GO" id="GO:0032259">
    <property type="term" value="P:methylation"/>
    <property type="evidence" value="ECO:0007669"/>
    <property type="project" value="UniProtKB-KW"/>
</dbReference>
<dbReference type="Proteomes" id="UP000319771">
    <property type="component" value="Unassembled WGS sequence"/>
</dbReference>
<protein>
    <submittedName>
        <fullName evidence="2">Methyltransferase domain-containing protein</fullName>
    </submittedName>
</protein>
<proteinExistence type="predicted"/>
<evidence type="ECO:0000313" key="3">
    <source>
        <dbReference type="Proteomes" id="UP000319771"/>
    </source>
</evidence>
<dbReference type="InterPro" id="IPR029063">
    <property type="entry name" value="SAM-dependent_MTases_sf"/>
</dbReference>
<keyword evidence="2" id="KW-0489">Methyltransferase</keyword>
<dbReference type="AlphaFoldDB" id="A0A538UCQ3"/>
<reference evidence="2 3" key="1">
    <citation type="journal article" date="2019" name="Nat. Microbiol.">
        <title>Mediterranean grassland soil C-N compound turnover is dependent on rainfall and depth, and is mediated by genomically divergent microorganisms.</title>
        <authorList>
            <person name="Diamond S."/>
            <person name="Andeer P.F."/>
            <person name="Li Z."/>
            <person name="Crits-Christoph A."/>
            <person name="Burstein D."/>
            <person name="Anantharaman K."/>
            <person name="Lane K.R."/>
            <person name="Thomas B.C."/>
            <person name="Pan C."/>
            <person name="Northen T.R."/>
            <person name="Banfield J.F."/>
        </authorList>
    </citation>
    <scope>NUCLEOTIDE SEQUENCE [LARGE SCALE GENOMIC DNA]</scope>
    <source>
        <strain evidence="2">WS_11</strain>
    </source>
</reference>
<evidence type="ECO:0000313" key="2">
    <source>
        <dbReference type="EMBL" id="TMQ73691.1"/>
    </source>
</evidence>
<evidence type="ECO:0000259" key="1">
    <source>
        <dbReference type="Pfam" id="PF13649"/>
    </source>
</evidence>
<sequence length="234" mass="26155">MDCCAHCIATGLLFSPKVAERDLRRYRRKGPDSTTRLILEELRRQPLEEASLLDIGGGIGVLGLELLAAGVGTVVEVDASPAYLAVAGRQFAEHGWAERTALLAGDFAALAVLPEPADVVTLDRVVCCYPDYEALLARAAGCTRRVLGFSYPRDRWYVRWMMALENLWRRITRNAFRSFVHPPARLAAVIESSALRRVARRGNAIWMVDIYQRRDNDAHAGIPIARRSESQPRR</sequence>
<dbReference type="InterPro" id="IPR041698">
    <property type="entry name" value="Methyltransf_25"/>
</dbReference>
<organism evidence="2 3">
    <name type="scientific">Eiseniibacteriota bacterium</name>
    <dbReference type="NCBI Taxonomy" id="2212470"/>
    <lineage>
        <taxon>Bacteria</taxon>
        <taxon>Candidatus Eiseniibacteriota</taxon>
    </lineage>
</organism>
<keyword evidence="2" id="KW-0808">Transferase</keyword>
<dbReference type="Pfam" id="PF13649">
    <property type="entry name" value="Methyltransf_25"/>
    <property type="match status" value="1"/>
</dbReference>
<comment type="caution">
    <text evidence="2">The sequence shown here is derived from an EMBL/GenBank/DDBJ whole genome shotgun (WGS) entry which is preliminary data.</text>
</comment>
<dbReference type="Gene3D" id="3.40.50.150">
    <property type="entry name" value="Vaccinia Virus protein VP39"/>
    <property type="match status" value="1"/>
</dbReference>
<gene>
    <name evidence="2" type="ORF">E6K81_03410</name>
</gene>
<dbReference type="SUPFAM" id="SSF53335">
    <property type="entry name" value="S-adenosyl-L-methionine-dependent methyltransferases"/>
    <property type="match status" value="1"/>
</dbReference>
<accession>A0A538UCQ3</accession>
<feature type="domain" description="Methyltransferase" evidence="1">
    <location>
        <begin position="53"/>
        <end position="143"/>
    </location>
</feature>